<dbReference type="InterPro" id="IPR052338">
    <property type="entry name" value="Transposase_5"/>
</dbReference>
<dbReference type="Gene3D" id="3.30.420.10">
    <property type="entry name" value="Ribonuclease H-like superfamily/Ribonuclease H"/>
    <property type="match status" value="1"/>
</dbReference>
<name>A0A4W4G0T0_ELEEL</name>
<dbReference type="GO" id="GO:0006313">
    <property type="term" value="P:DNA transposition"/>
    <property type="evidence" value="ECO:0007669"/>
    <property type="project" value="InterPro"/>
</dbReference>
<dbReference type="InterPro" id="IPR036397">
    <property type="entry name" value="RNaseH_sf"/>
</dbReference>
<keyword evidence="3" id="KW-1185">Reference proteome</keyword>
<dbReference type="InterPro" id="IPR002492">
    <property type="entry name" value="Transposase_Tc1-like"/>
</dbReference>
<dbReference type="GeneTree" id="ENSGT00940000166084"/>
<evidence type="ECO:0000259" key="1">
    <source>
        <dbReference type="Pfam" id="PF01498"/>
    </source>
</evidence>
<dbReference type="Proteomes" id="UP000314983">
    <property type="component" value="Chromosome 11"/>
</dbReference>
<reference evidence="2" key="4">
    <citation type="submission" date="2025-08" db="UniProtKB">
        <authorList>
            <consortium name="Ensembl"/>
        </authorList>
    </citation>
    <scope>IDENTIFICATION</scope>
</reference>
<dbReference type="PANTHER" id="PTHR23022">
    <property type="entry name" value="TRANSPOSABLE ELEMENT-RELATED"/>
    <property type="match status" value="1"/>
</dbReference>
<reference evidence="3" key="1">
    <citation type="journal article" date="2014" name="Science">
        <title>Nonhuman genetics. Genomic basis for the convergent evolution of electric organs.</title>
        <authorList>
            <person name="Gallant J.R."/>
            <person name="Traeger L.L."/>
            <person name="Volkening J.D."/>
            <person name="Moffett H."/>
            <person name="Chen P.H."/>
            <person name="Novina C.D."/>
            <person name="Phillips G.N.Jr."/>
            <person name="Anand R."/>
            <person name="Wells G.B."/>
            <person name="Pinch M."/>
            <person name="Guth R."/>
            <person name="Unguez G.A."/>
            <person name="Albert J.S."/>
            <person name="Zakon H.H."/>
            <person name="Samanta M.P."/>
            <person name="Sussman M.R."/>
        </authorList>
    </citation>
    <scope>NUCLEOTIDE SEQUENCE [LARGE SCALE GENOMIC DNA]</scope>
</reference>
<evidence type="ECO:0000313" key="2">
    <source>
        <dbReference type="Ensembl" id="ENSEEEP00000031029.2"/>
    </source>
</evidence>
<dbReference type="AlphaFoldDB" id="A0A4W4G0T0"/>
<dbReference type="Pfam" id="PF01498">
    <property type="entry name" value="HTH_Tnp_Tc3_2"/>
    <property type="match status" value="1"/>
</dbReference>
<feature type="domain" description="Transposase Tc1-like" evidence="1">
    <location>
        <begin position="11"/>
        <end position="54"/>
    </location>
</feature>
<reference evidence="2" key="3">
    <citation type="submission" date="2020-05" db="EMBL/GenBank/DDBJ databases">
        <title>Electrophorus electricus (electric eel) genome, fEleEle1, primary haplotype.</title>
        <authorList>
            <person name="Myers G."/>
            <person name="Meyer A."/>
            <person name="Fedrigo O."/>
            <person name="Formenti G."/>
            <person name="Rhie A."/>
            <person name="Tracey A."/>
            <person name="Sims Y."/>
            <person name="Jarvis E.D."/>
        </authorList>
    </citation>
    <scope>NUCLEOTIDE SEQUENCE [LARGE SCALE GENOMIC DNA]</scope>
</reference>
<reference evidence="3" key="2">
    <citation type="journal article" date="2017" name="Sci. Adv.">
        <title>A tail of two voltages: Proteomic comparison of the three electric organs of the electric eel.</title>
        <authorList>
            <person name="Traeger L.L."/>
            <person name="Sabat G."/>
            <person name="Barrett-Wilt G.A."/>
            <person name="Wells G.B."/>
            <person name="Sussman M.R."/>
        </authorList>
    </citation>
    <scope>NUCLEOTIDE SEQUENCE [LARGE SCALE GENOMIC DNA]</scope>
</reference>
<evidence type="ECO:0000313" key="3">
    <source>
        <dbReference type="Proteomes" id="UP000314983"/>
    </source>
</evidence>
<dbReference type="Ensembl" id="ENSEEET00000031400.2">
    <property type="protein sequence ID" value="ENSEEEP00000031029.2"/>
    <property type="gene ID" value="ENSEEEG00000014849.2"/>
</dbReference>
<accession>A0A4W4G0T0</accession>
<organism evidence="2 3">
    <name type="scientific">Electrophorus electricus</name>
    <name type="common">Electric eel</name>
    <name type="synonym">Gymnotus electricus</name>
    <dbReference type="NCBI Taxonomy" id="8005"/>
    <lineage>
        <taxon>Eukaryota</taxon>
        <taxon>Metazoa</taxon>
        <taxon>Chordata</taxon>
        <taxon>Craniata</taxon>
        <taxon>Vertebrata</taxon>
        <taxon>Euteleostomi</taxon>
        <taxon>Actinopterygii</taxon>
        <taxon>Neopterygii</taxon>
        <taxon>Teleostei</taxon>
        <taxon>Ostariophysi</taxon>
        <taxon>Gymnotiformes</taxon>
        <taxon>Gymnotoidei</taxon>
        <taxon>Gymnotidae</taxon>
        <taxon>Electrophorus</taxon>
    </lineage>
</organism>
<dbReference type="GO" id="GO:0003677">
    <property type="term" value="F:DNA binding"/>
    <property type="evidence" value="ECO:0007669"/>
    <property type="project" value="InterPro"/>
</dbReference>
<sequence length="177" mass="20973">MGRSRHYDLQLPVSTATIRRCLREAKLFAKKHRKVPLLKKDVVKRLQFSKEHADWPKEKWHNILWTDESKIVLIGSKGHRQIVRRPINTEFKPQYTVKTVKHRGASIMVWGCFSYFGVRPVYRMPGTMDQFEYIKILEEVMLPYQDNDPKHTSKKREERKLCTSMKAKITAKLIMCS</sequence>
<dbReference type="PANTHER" id="PTHR23022:SF134">
    <property type="entry name" value="TRANSPOSABLE ELEMENT TC1 TRANSPOSASE"/>
    <property type="match status" value="1"/>
</dbReference>
<dbReference type="GO" id="GO:0015074">
    <property type="term" value="P:DNA integration"/>
    <property type="evidence" value="ECO:0007669"/>
    <property type="project" value="InterPro"/>
</dbReference>
<proteinExistence type="predicted"/>
<dbReference type="OMA" id="NERYNPR"/>
<protein>
    <recommendedName>
        <fullName evidence="1">Transposase Tc1-like domain-containing protein</fullName>
    </recommendedName>
</protein>
<dbReference type="STRING" id="8005.ENSEEEP00000031029"/>
<reference evidence="2" key="5">
    <citation type="submission" date="2025-09" db="UniProtKB">
        <authorList>
            <consortium name="Ensembl"/>
        </authorList>
    </citation>
    <scope>IDENTIFICATION</scope>
</reference>